<proteinExistence type="predicted"/>
<sequence length="391" mass="42227">MNSLPVSLDLTSNSTSKPSTKASASNDSDVDSFKNELNKQEKNTKHNDVASTSTADKNAQGSETNKKQEAATVAAEETSNGEALPQSVDDEASRLDGNLEKMVDPDYTGELEIPSEFSLLNHVEDPLVDDELTAPPMGVLGYEMLAAEDGDYAAYGQARSAAGSLNAGVLNTAAANASIGDDALLEQPLEKLMTLEQIKLSLEKGVEALAELEIDVDTGAEGSVREVFRFNDLQLKEGQSTLKTYTTSVDLPVAPGAWTDKVNDKIIWLANQKIQFAEIHLNPQDLGPMEVKINVQNEQAMVTFTSHNQGVRELLEQNVNRLREMMNENGVDLAHVDVSDQSSQQQANEDQDQEQGVGGRSAEGDNDLLSQDGAHGITEAITLDNLVDYYA</sequence>
<feature type="compositionally biased region" description="Basic and acidic residues" evidence="1">
    <location>
        <begin position="31"/>
        <end position="48"/>
    </location>
</feature>
<feature type="region of interest" description="Disordered" evidence="1">
    <location>
        <begin position="339"/>
        <end position="371"/>
    </location>
</feature>
<dbReference type="InterPro" id="IPR038610">
    <property type="entry name" value="FliK-like_C_sf"/>
</dbReference>
<keyword evidence="3" id="KW-0966">Cell projection</keyword>
<dbReference type="PANTHER" id="PTHR37533">
    <property type="entry name" value="FLAGELLAR HOOK-LENGTH CONTROL PROTEIN"/>
    <property type="match status" value="1"/>
</dbReference>
<reference evidence="3" key="1">
    <citation type="submission" date="2022-06" db="EMBL/GenBank/DDBJ databases">
        <title>Alkalimarinus sp. nov., isolated from gut of a Alitta virens.</title>
        <authorList>
            <person name="Yang A.I."/>
            <person name="Shin N.-R."/>
        </authorList>
    </citation>
    <scope>NUCLEOTIDE SEQUENCE</scope>
    <source>
        <strain evidence="3">A2M4</strain>
    </source>
</reference>
<dbReference type="InterPro" id="IPR052563">
    <property type="entry name" value="FliK"/>
</dbReference>
<feature type="compositionally biased region" description="Polar residues" evidence="1">
    <location>
        <begin position="49"/>
        <end position="63"/>
    </location>
</feature>
<protein>
    <submittedName>
        <fullName evidence="3">Flagellar hook-length control protein FliK</fullName>
    </submittedName>
</protein>
<evidence type="ECO:0000313" key="4">
    <source>
        <dbReference type="Proteomes" id="UP001163739"/>
    </source>
</evidence>
<keyword evidence="3" id="KW-0969">Cilium</keyword>
<dbReference type="Proteomes" id="UP001163739">
    <property type="component" value="Chromosome"/>
</dbReference>
<gene>
    <name evidence="3" type="ORF">NKI27_12825</name>
</gene>
<feature type="compositionally biased region" description="Low complexity" evidence="1">
    <location>
        <begin position="339"/>
        <end position="348"/>
    </location>
</feature>
<dbReference type="PANTHER" id="PTHR37533:SF2">
    <property type="entry name" value="FLAGELLAR HOOK-LENGTH CONTROL PROTEIN"/>
    <property type="match status" value="1"/>
</dbReference>
<evidence type="ECO:0000313" key="3">
    <source>
        <dbReference type="EMBL" id="UZE94949.1"/>
    </source>
</evidence>
<dbReference type="CDD" id="cd17470">
    <property type="entry name" value="T3SS_Flik_C"/>
    <property type="match status" value="1"/>
</dbReference>
<keyword evidence="4" id="KW-1185">Reference proteome</keyword>
<dbReference type="Pfam" id="PF02120">
    <property type="entry name" value="Flg_hook"/>
    <property type="match status" value="1"/>
</dbReference>
<dbReference type="InterPro" id="IPR021136">
    <property type="entry name" value="Flagellar_hook_control-like_C"/>
</dbReference>
<dbReference type="RefSeq" id="WP_265046441.1">
    <property type="nucleotide sequence ID" value="NZ_CP100390.1"/>
</dbReference>
<feature type="compositionally biased region" description="Polar residues" evidence="1">
    <location>
        <begin position="1"/>
        <end position="11"/>
    </location>
</feature>
<organism evidence="3 4">
    <name type="scientific">Alkalimarinus alittae</name>
    <dbReference type="NCBI Taxonomy" id="2961619"/>
    <lineage>
        <taxon>Bacteria</taxon>
        <taxon>Pseudomonadati</taxon>
        <taxon>Pseudomonadota</taxon>
        <taxon>Gammaproteobacteria</taxon>
        <taxon>Alteromonadales</taxon>
        <taxon>Alteromonadaceae</taxon>
        <taxon>Alkalimarinus</taxon>
    </lineage>
</organism>
<dbReference type="Gene3D" id="3.30.750.140">
    <property type="match status" value="1"/>
</dbReference>
<evidence type="ECO:0000259" key="2">
    <source>
        <dbReference type="Pfam" id="PF02120"/>
    </source>
</evidence>
<feature type="region of interest" description="Disordered" evidence="1">
    <location>
        <begin position="1"/>
        <end position="88"/>
    </location>
</feature>
<evidence type="ECO:0000256" key="1">
    <source>
        <dbReference type="SAM" id="MobiDB-lite"/>
    </source>
</evidence>
<feature type="compositionally biased region" description="Low complexity" evidence="1">
    <location>
        <begin position="12"/>
        <end position="26"/>
    </location>
</feature>
<dbReference type="EMBL" id="CP100390">
    <property type="protein sequence ID" value="UZE94949.1"/>
    <property type="molecule type" value="Genomic_DNA"/>
</dbReference>
<keyword evidence="3" id="KW-0282">Flagellum</keyword>
<feature type="domain" description="Flagellar hook-length control protein-like C-terminal" evidence="2">
    <location>
        <begin position="265"/>
        <end position="346"/>
    </location>
</feature>
<accession>A0ABY6MYP9</accession>
<name>A0ABY6MYP9_9ALTE</name>